<dbReference type="SUPFAM" id="SSF53335">
    <property type="entry name" value="S-adenosyl-L-methionine-dependent methyltransferases"/>
    <property type="match status" value="1"/>
</dbReference>
<dbReference type="InterPro" id="IPR029063">
    <property type="entry name" value="SAM-dependent_MTases_sf"/>
</dbReference>
<dbReference type="Proteomes" id="UP001185028">
    <property type="component" value="Unassembled WGS sequence"/>
</dbReference>
<evidence type="ECO:0000313" key="2">
    <source>
        <dbReference type="EMBL" id="MDR6246669.1"/>
    </source>
</evidence>
<gene>
    <name evidence="2" type="ORF">JOC58_004614</name>
</gene>
<feature type="domain" description="Methyltransferase" evidence="1">
    <location>
        <begin position="50"/>
        <end position="135"/>
    </location>
</feature>
<keyword evidence="2" id="KW-0830">Ubiquinone</keyword>
<protein>
    <submittedName>
        <fullName evidence="2">Ubiquinone/menaquinone biosynthesis C-methylase UbiE</fullName>
    </submittedName>
</protein>
<name>A0ABU1J586_9BACL</name>
<evidence type="ECO:0000313" key="3">
    <source>
        <dbReference type="Proteomes" id="UP001185028"/>
    </source>
</evidence>
<evidence type="ECO:0000259" key="1">
    <source>
        <dbReference type="Pfam" id="PF13649"/>
    </source>
</evidence>
<dbReference type="PANTHER" id="PTHR43460:SF1">
    <property type="entry name" value="METHYLTRANSFERASE TYPE 11 DOMAIN-CONTAINING PROTEIN"/>
    <property type="match status" value="1"/>
</dbReference>
<keyword evidence="3" id="KW-1185">Reference proteome</keyword>
<dbReference type="CDD" id="cd02440">
    <property type="entry name" value="AdoMet_MTases"/>
    <property type="match status" value="1"/>
</dbReference>
<organism evidence="2 3">
    <name type="scientific">Paenibacillus hunanensis</name>
    <dbReference type="NCBI Taxonomy" id="539262"/>
    <lineage>
        <taxon>Bacteria</taxon>
        <taxon>Bacillati</taxon>
        <taxon>Bacillota</taxon>
        <taxon>Bacilli</taxon>
        <taxon>Bacillales</taxon>
        <taxon>Paenibacillaceae</taxon>
        <taxon>Paenibacillus</taxon>
    </lineage>
</organism>
<dbReference type="InterPro" id="IPR041698">
    <property type="entry name" value="Methyltransf_25"/>
</dbReference>
<comment type="caution">
    <text evidence="2">The sequence shown here is derived from an EMBL/GenBank/DDBJ whole genome shotgun (WGS) entry which is preliminary data.</text>
</comment>
<dbReference type="EMBL" id="JAVDQH010000036">
    <property type="protein sequence ID" value="MDR6246669.1"/>
    <property type="molecule type" value="Genomic_DNA"/>
</dbReference>
<proteinExistence type="predicted"/>
<reference evidence="2 3" key="1">
    <citation type="submission" date="2023-07" db="EMBL/GenBank/DDBJ databases">
        <title>Genomic Encyclopedia of Type Strains, Phase IV (KMG-IV): sequencing the most valuable type-strain genomes for metagenomic binning, comparative biology and taxonomic classification.</title>
        <authorList>
            <person name="Goeker M."/>
        </authorList>
    </citation>
    <scope>NUCLEOTIDE SEQUENCE [LARGE SCALE GENOMIC DNA]</scope>
    <source>
        <strain evidence="2 3">DSM 22170</strain>
    </source>
</reference>
<accession>A0ABU1J586</accession>
<dbReference type="Pfam" id="PF13649">
    <property type="entry name" value="Methyltransf_25"/>
    <property type="match status" value="1"/>
</dbReference>
<dbReference type="RefSeq" id="WP_188778622.1">
    <property type="nucleotide sequence ID" value="NZ_BMMB01000021.1"/>
</dbReference>
<dbReference type="Gene3D" id="3.40.50.150">
    <property type="entry name" value="Vaccinia Virus protein VP39"/>
    <property type="match status" value="1"/>
</dbReference>
<dbReference type="InterPro" id="IPR052939">
    <property type="entry name" value="23S_rRNA_MeTrnsfrase_RlmA"/>
</dbReference>
<sequence>MNSFEYKHFYDQVGKTNGWDFSKVKCVSEGTHPDLYAEVTNICKSSDLLLDIGTGGGEAILSIAESALLLIGIDQSTGMLETAARNGAESGVVNVRFLQMEAEQLHFPNDFFNIVSCRHSEFVANEVARVLVSGGAFLTQQVSEDDKSNIKEAFGRGQALGTEAGTLQQRYMNDLRQAGFNGIRAVAFNVTEYYETVEDLIFLLKHTPIIPNFGQSDADFEILQQFVKDNQTEKGIRTNAGRFVITATL</sequence>
<dbReference type="PANTHER" id="PTHR43460">
    <property type="entry name" value="METHYLTRANSFERASE"/>
    <property type="match status" value="1"/>
</dbReference>